<dbReference type="FunFam" id="3.30.160.60:FF:000100">
    <property type="entry name" value="Zinc finger 45-like"/>
    <property type="match status" value="1"/>
</dbReference>
<feature type="region of interest" description="Disordered" evidence="8">
    <location>
        <begin position="145"/>
        <end position="176"/>
    </location>
</feature>
<organism evidence="10 11">
    <name type="scientific">Anopheles maculatus</name>
    <dbReference type="NCBI Taxonomy" id="74869"/>
    <lineage>
        <taxon>Eukaryota</taxon>
        <taxon>Metazoa</taxon>
        <taxon>Ecdysozoa</taxon>
        <taxon>Arthropoda</taxon>
        <taxon>Hexapoda</taxon>
        <taxon>Insecta</taxon>
        <taxon>Pterygota</taxon>
        <taxon>Neoptera</taxon>
        <taxon>Endopterygota</taxon>
        <taxon>Diptera</taxon>
        <taxon>Nematocera</taxon>
        <taxon>Culicoidea</taxon>
        <taxon>Culicidae</taxon>
        <taxon>Anophelinae</taxon>
        <taxon>Anopheles</taxon>
        <taxon>Anopheles maculatus group</taxon>
    </lineage>
</organism>
<dbReference type="PROSITE" id="PS50157">
    <property type="entry name" value="ZINC_FINGER_C2H2_2"/>
    <property type="match status" value="8"/>
</dbReference>
<dbReference type="AlphaFoldDB" id="A0A182S8L8"/>
<dbReference type="PANTHER" id="PTHR23225:SF2">
    <property type="entry name" value="AT09679P-RELATED"/>
    <property type="match status" value="1"/>
</dbReference>
<dbReference type="InterPro" id="IPR013087">
    <property type="entry name" value="Znf_C2H2_type"/>
</dbReference>
<feature type="domain" description="C2H2-type" evidence="9">
    <location>
        <begin position="278"/>
        <end position="300"/>
    </location>
</feature>
<feature type="compositionally biased region" description="Acidic residues" evidence="8">
    <location>
        <begin position="146"/>
        <end position="158"/>
    </location>
</feature>
<dbReference type="Proteomes" id="UP000075901">
    <property type="component" value="Unassembled WGS sequence"/>
</dbReference>
<evidence type="ECO:0000256" key="5">
    <source>
        <dbReference type="ARBA" id="ARBA00022833"/>
    </source>
</evidence>
<feature type="domain" description="C2H2-type" evidence="9">
    <location>
        <begin position="303"/>
        <end position="331"/>
    </location>
</feature>
<dbReference type="SUPFAM" id="SSF57667">
    <property type="entry name" value="beta-beta-alpha zinc fingers"/>
    <property type="match status" value="4"/>
</dbReference>
<evidence type="ECO:0000256" key="2">
    <source>
        <dbReference type="ARBA" id="ARBA00022723"/>
    </source>
</evidence>
<evidence type="ECO:0000256" key="3">
    <source>
        <dbReference type="ARBA" id="ARBA00022737"/>
    </source>
</evidence>
<reference evidence="11" key="1">
    <citation type="submission" date="2013-09" db="EMBL/GenBank/DDBJ databases">
        <title>The Genome Sequence of Anopheles maculatus species B.</title>
        <authorList>
            <consortium name="The Broad Institute Genomics Platform"/>
            <person name="Neafsey D.E."/>
            <person name="Besansky N."/>
            <person name="Howell P."/>
            <person name="Walton C."/>
            <person name="Young S.K."/>
            <person name="Zeng Q."/>
            <person name="Gargeya S."/>
            <person name="Fitzgerald M."/>
            <person name="Haas B."/>
            <person name="Abouelleil A."/>
            <person name="Allen A.W."/>
            <person name="Alvarado L."/>
            <person name="Arachchi H.M."/>
            <person name="Berlin A.M."/>
            <person name="Chapman S.B."/>
            <person name="Gainer-Dewar J."/>
            <person name="Goldberg J."/>
            <person name="Griggs A."/>
            <person name="Gujja S."/>
            <person name="Hansen M."/>
            <person name="Howarth C."/>
            <person name="Imamovic A."/>
            <person name="Ireland A."/>
            <person name="Larimer J."/>
            <person name="McCowan C."/>
            <person name="Murphy C."/>
            <person name="Pearson M."/>
            <person name="Poon T.W."/>
            <person name="Priest M."/>
            <person name="Roberts A."/>
            <person name="Saif S."/>
            <person name="Shea T."/>
            <person name="Sisk P."/>
            <person name="Sykes S."/>
            <person name="Wortman J."/>
            <person name="Nusbaum C."/>
            <person name="Birren B."/>
        </authorList>
    </citation>
    <scope>NUCLEOTIDE SEQUENCE [LARGE SCALE GENOMIC DNA]</scope>
    <source>
        <strain evidence="11">maculatus3</strain>
    </source>
</reference>
<feature type="compositionally biased region" description="Basic and acidic residues" evidence="8">
    <location>
        <begin position="167"/>
        <end position="176"/>
    </location>
</feature>
<dbReference type="InterPro" id="IPR039970">
    <property type="entry name" value="TF_Grauzone"/>
</dbReference>
<comment type="subcellular location">
    <subcellularLocation>
        <location evidence="1">Nucleus</location>
    </subcellularLocation>
</comment>
<feature type="domain" description="C2H2-type" evidence="9">
    <location>
        <begin position="332"/>
        <end position="359"/>
    </location>
</feature>
<accession>A0A182S8L8</accession>
<dbReference type="GO" id="GO:0005634">
    <property type="term" value="C:nucleus"/>
    <property type="evidence" value="ECO:0007669"/>
    <property type="project" value="UniProtKB-SubCell"/>
</dbReference>
<keyword evidence="5" id="KW-0862">Zinc</keyword>
<dbReference type="GO" id="GO:0003700">
    <property type="term" value="F:DNA-binding transcription factor activity"/>
    <property type="evidence" value="ECO:0007669"/>
    <property type="project" value="InterPro"/>
</dbReference>
<feature type="domain" description="C2H2-type" evidence="9">
    <location>
        <begin position="393"/>
        <end position="421"/>
    </location>
</feature>
<evidence type="ECO:0000256" key="1">
    <source>
        <dbReference type="ARBA" id="ARBA00004123"/>
    </source>
</evidence>
<feature type="region of interest" description="Disordered" evidence="8">
    <location>
        <begin position="525"/>
        <end position="546"/>
    </location>
</feature>
<dbReference type="PROSITE" id="PS00028">
    <property type="entry name" value="ZINC_FINGER_C2H2_1"/>
    <property type="match status" value="6"/>
</dbReference>
<dbReference type="EnsemblMetazoa" id="AMAM001864-RA">
    <property type="protein sequence ID" value="AMAM001864-PA"/>
    <property type="gene ID" value="AMAM001864"/>
</dbReference>
<proteinExistence type="predicted"/>
<dbReference type="VEuPathDB" id="VectorBase:AMAM001864"/>
<name>A0A182S8L8_9DIPT</name>
<dbReference type="SMART" id="SM00868">
    <property type="entry name" value="zf-AD"/>
    <property type="match status" value="2"/>
</dbReference>
<feature type="domain" description="C2H2-type" evidence="9">
    <location>
        <begin position="421"/>
        <end position="448"/>
    </location>
</feature>
<feature type="domain" description="C2H2-type" evidence="9">
    <location>
        <begin position="192"/>
        <end position="215"/>
    </location>
</feature>
<dbReference type="Gene3D" id="3.30.160.60">
    <property type="entry name" value="Classic Zinc Finger"/>
    <property type="match status" value="5"/>
</dbReference>
<evidence type="ECO:0000256" key="4">
    <source>
        <dbReference type="ARBA" id="ARBA00022771"/>
    </source>
</evidence>
<evidence type="ECO:0000313" key="10">
    <source>
        <dbReference type="EnsemblMetazoa" id="AMAM001864-PA"/>
    </source>
</evidence>
<reference evidence="10" key="2">
    <citation type="submission" date="2020-05" db="UniProtKB">
        <authorList>
            <consortium name="EnsemblMetazoa"/>
        </authorList>
    </citation>
    <scope>IDENTIFICATION</scope>
    <source>
        <strain evidence="10">maculatus3</strain>
    </source>
</reference>
<dbReference type="Pfam" id="PF00096">
    <property type="entry name" value="zf-C2H2"/>
    <property type="match status" value="3"/>
</dbReference>
<keyword evidence="6" id="KW-0539">Nucleus</keyword>
<evidence type="ECO:0000259" key="9">
    <source>
        <dbReference type="PROSITE" id="PS50157"/>
    </source>
</evidence>
<dbReference type="FunFam" id="3.30.160.60:FF:000145">
    <property type="entry name" value="Zinc finger protein 574"/>
    <property type="match status" value="1"/>
</dbReference>
<keyword evidence="11" id="KW-1185">Reference proteome</keyword>
<evidence type="ECO:0000256" key="7">
    <source>
        <dbReference type="PROSITE-ProRule" id="PRU00042"/>
    </source>
</evidence>
<evidence type="ECO:0000256" key="6">
    <source>
        <dbReference type="ARBA" id="ARBA00023242"/>
    </source>
</evidence>
<dbReference type="InterPro" id="IPR036236">
    <property type="entry name" value="Znf_C2H2_sf"/>
</dbReference>
<dbReference type="PANTHER" id="PTHR23225">
    <property type="entry name" value="ZINC FINGER PROTEIN"/>
    <property type="match status" value="1"/>
</dbReference>
<keyword evidence="3" id="KW-0677">Repeat</keyword>
<feature type="domain" description="C2H2-type" evidence="9">
    <location>
        <begin position="363"/>
        <end position="391"/>
    </location>
</feature>
<keyword evidence="2" id="KW-0479">Metal-binding</keyword>
<evidence type="ECO:0000256" key="8">
    <source>
        <dbReference type="SAM" id="MobiDB-lite"/>
    </source>
</evidence>
<keyword evidence="4 7" id="KW-0863">Zinc-finger</keyword>
<dbReference type="Pfam" id="PF13912">
    <property type="entry name" value="zf-C2H2_6"/>
    <property type="match status" value="2"/>
</dbReference>
<feature type="domain" description="C2H2-type" evidence="9">
    <location>
        <begin position="247"/>
        <end position="274"/>
    </location>
</feature>
<protein>
    <recommendedName>
        <fullName evidence="9">C2H2-type domain-containing protein</fullName>
    </recommendedName>
</protein>
<evidence type="ECO:0000313" key="11">
    <source>
        <dbReference type="Proteomes" id="UP000075901"/>
    </source>
</evidence>
<sequence length="546" mass="62700">MERCRLCLDRQGGTVRIQDETFGGNLEKLFHIRVCDVCVGKVKEYDAFLEQVLRAQEQLKIEHETAGNSHIVKKECTVDEIDSKECIKPTEEHEQNHENDHLGKCEECPREVDVPLSIEKGHIISKPNEDNFSPQKKKVIAVVGNNDEEDDTESSDAEDGTHVQGPKSDKTDTNSLNKRIEDNNLIREFFSMVCEICSKEFSTFQRLQTHSRKVHKVRGFIACCNQKFFRTFRVLDHITFHVKPDAFRCELCQKNYRSRYTLRQHNKMHHGEPRDRPFKCDQCHQSYEKRYQLKSHILRHVQAPCHLCGKTLSSEQALRVHISHMHGTDERQICDTCGKSFRTKAALERHVRSHLGQEVVEKLQCPECGVWVNGARGLKNHTRNVHPGKDEVYECDICQQRCKNATTLYQHRKGVHAQDMFECEFCGKRFKRKIYLKEHRALHTEQSLYFCSVCDLKTNSNANMYAHIKRKHPVEWREAQQQKLLAAATSTGKSAAIVSITSALHTPFSSTSPAYHYAASVSSTSRSSTSLPTAMDTPPHTETPAN</sequence>
<dbReference type="SMART" id="SM00355">
    <property type="entry name" value="ZnF_C2H2"/>
    <property type="match status" value="9"/>
</dbReference>
<dbReference type="GO" id="GO:0008270">
    <property type="term" value="F:zinc ion binding"/>
    <property type="evidence" value="ECO:0007669"/>
    <property type="project" value="UniProtKB-KW"/>
</dbReference>
<dbReference type="Pfam" id="PF12874">
    <property type="entry name" value="zf-met"/>
    <property type="match status" value="1"/>
</dbReference>
<dbReference type="InterPro" id="IPR012934">
    <property type="entry name" value="Znf_AD"/>
</dbReference>